<evidence type="ECO:0000313" key="2">
    <source>
        <dbReference type="EMBL" id="KAH8987029.1"/>
    </source>
</evidence>
<gene>
    <name evidence="2" type="ORF">EDB92DRAFT_1877402</name>
</gene>
<feature type="compositionally biased region" description="Basic and acidic residues" evidence="1">
    <location>
        <begin position="255"/>
        <end position="264"/>
    </location>
</feature>
<dbReference type="EMBL" id="JAKELL010000050">
    <property type="protein sequence ID" value="KAH8987029.1"/>
    <property type="molecule type" value="Genomic_DNA"/>
</dbReference>
<dbReference type="AlphaFoldDB" id="A0AAD4LGV6"/>
<feature type="region of interest" description="Disordered" evidence="1">
    <location>
        <begin position="184"/>
        <end position="215"/>
    </location>
</feature>
<reference evidence="2" key="1">
    <citation type="submission" date="2022-01" db="EMBL/GenBank/DDBJ databases">
        <title>Comparative genomics reveals a dynamic genome evolution in the ectomycorrhizal milk-cap (Lactarius) mushrooms.</title>
        <authorList>
            <consortium name="DOE Joint Genome Institute"/>
            <person name="Lebreton A."/>
            <person name="Tang N."/>
            <person name="Kuo A."/>
            <person name="LaButti K."/>
            <person name="Drula E."/>
            <person name="Barry K."/>
            <person name="Clum A."/>
            <person name="Lipzen A."/>
            <person name="Mousain D."/>
            <person name="Ng V."/>
            <person name="Wang R."/>
            <person name="Wang X."/>
            <person name="Dai Y."/>
            <person name="Henrissat B."/>
            <person name="Grigoriev I.V."/>
            <person name="Guerin-Laguette A."/>
            <person name="Yu F."/>
            <person name="Martin F.M."/>
        </authorList>
    </citation>
    <scope>NUCLEOTIDE SEQUENCE</scope>
    <source>
        <strain evidence="2">QP</strain>
    </source>
</reference>
<evidence type="ECO:0000256" key="1">
    <source>
        <dbReference type="SAM" id="MobiDB-lite"/>
    </source>
</evidence>
<feature type="region of interest" description="Disordered" evidence="1">
    <location>
        <begin position="252"/>
        <end position="274"/>
    </location>
</feature>
<keyword evidence="3" id="KW-1185">Reference proteome</keyword>
<evidence type="ECO:0000313" key="3">
    <source>
        <dbReference type="Proteomes" id="UP001201163"/>
    </source>
</evidence>
<name>A0AAD4LGV6_9AGAM</name>
<sequence>MASSILKPIRLIYLSLHQDTDSPPTRFSTSTRDWNAVLDDPLSYPVPFQHDNAALVPSISSPAASPLSVSSPFRVIESLADPQPLDNFHPTHQPTVESLRVPVSSPASATASAIQDTVNSGITTLPETSISPPLFPTSPPAVIALEQHAGPTMPSDSPSLLPLASSGLALDNMLPTVAAAPSAFPGSASAPNPDAATEDDGSHKPGFQNDNDALDPFSTRAIHANTMPILDPPPHPPLVTESDVAITGPSVWEPDSERTGDHLRHPIHGQYNIV</sequence>
<accession>A0AAD4LGV6</accession>
<dbReference type="Proteomes" id="UP001201163">
    <property type="component" value="Unassembled WGS sequence"/>
</dbReference>
<protein>
    <submittedName>
        <fullName evidence="2">Uncharacterized protein</fullName>
    </submittedName>
</protein>
<organism evidence="2 3">
    <name type="scientific">Lactarius akahatsu</name>
    <dbReference type="NCBI Taxonomy" id="416441"/>
    <lineage>
        <taxon>Eukaryota</taxon>
        <taxon>Fungi</taxon>
        <taxon>Dikarya</taxon>
        <taxon>Basidiomycota</taxon>
        <taxon>Agaricomycotina</taxon>
        <taxon>Agaricomycetes</taxon>
        <taxon>Russulales</taxon>
        <taxon>Russulaceae</taxon>
        <taxon>Lactarius</taxon>
    </lineage>
</organism>
<proteinExistence type="predicted"/>
<comment type="caution">
    <text evidence="2">The sequence shown here is derived from an EMBL/GenBank/DDBJ whole genome shotgun (WGS) entry which is preliminary data.</text>
</comment>